<sequence>MPHSGARKRQRDALRERMLADGRTRQAIAEEMMRRWGYRPRTAWRHAHGWSQDTAADRYNRLHDEHGRAPMSGTRIGAYERWPHGGERPRLEFLRGLAEVYGTDLTRLVDEDDLSHLPEAHRLTLLELIKARSTDPKVQSEQTPTYGRNDAPTDDDPQHEVVIMAAHEGSEHAERTEWREIGEAGLERFRADVVRLSHDHMVGDPFSVFREMYAVRRRIWDALERRIWPRDAIELYFLLGVLHSLMAAAANGLGNRQAAEELVRSGWVYAQVIDHRPLMAQLRLELANIVYWERPRHSRDLALSGLRYLGDGPIAAQLHLRHGRAAARLGDADAARQAIKAAHDARDRTRPNEVLEIGGEFGLSRATQHFLAGSTLLEVSVPAAQRDAADELRQAADLYEAGPEPDEDHYHGYVMCNLIDLATVQVRDGDLDAAVFTLGPVLELPPSKRIEALLRRLHRMRPELASSRYQQEPAARELDQQIEAFTTETIVRELRELPSGRG</sequence>
<evidence type="ECO:0000313" key="3">
    <source>
        <dbReference type="Proteomes" id="UP001500683"/>
    </source>
</evidence>
<feature type="region of interest" description="Disordered" evidence="1">
    <location>
        <begin position="133"/>
        <end position="156"/>
    </location>
</feature>
<dbReference type="InterPro" id="IPR010982">
    <property type="entry name" value="Lambda_DNA-bd_dom_sf"/>
</dbReference>
<proteinExistence type="predicted"/>
<reference evidence="3" key="1">
    <citation type="journal article" date="2019" name="Int. J. Syst. Evol. Microbiol.">
        <title>The Global Catalogue of Microorganisms (GCM) 10K type strain sequencing project: providing services to taxonomists for standard genome sequencing and annotation.</title>
        <authorList>
            <consortium name="The Broad Institute Genomics Platform"/>
            <consortium name="The Broad Institute Genome Sequencing Center for Infectious Disease"/>
            <person name="Wu L."/>
            <person name="Ma J."/>
        </authorList>
    </citation>
    <scope>NUCLEOTIDE SEQUENCE [LARGE SCALE GENOMIC DNA]</scope>
    <source>
        <strain evidence="3">JCM 16702</strain>
    </source>
</reference>
<name>A0ABP7WWS0_9ACTN</name>
<keyword evidence="3" id="KW-1185">Reference proteome</keyword>
<dbReference type="EMBL" id="BAAAZG010000057">
    <property type="protein sequence ID" value="GAA4098394.1"/>
    <property type="molecule type" value="Genomic_DNA"/>
</dbReference>
<protein>
    <recommendedName>
        <fullName evidence="4">Helix-turn-helix transcriptional regulator</fullName>
    </recommendedName>
</protein>
<feature type="compositionally biased region" description="Polar residues" evidence="1">
    <location>
        <begin position="136"/>
        <end position="146"/>
    </location>
</feature>
<dbReference type="Gene3D" id="1.10.260.40">
    <property type="entry name" value="lambda repressor-like DNA-binding domains"/>
    <property type="match status" value="1"/>
</dbReference>
<organism evidence="2 3">
    <name type="scientific">Actinomadura miaoliensis</name>
    <dbReference type="NCBI Taxonomy" id="430685"/>
    <lineage>
        <taxon>Bacteria</taxon>
        <taxon>Bacillati</taxon>
        <taxon>Actinomycetota</taxon>
        <taxon>Actinomycetes</taxon>
        <taxon>Streptosporangiales</taxon>
        <taxon>Thermomonosporaceae</taxon>
        <taxon>Actinomadura</taxon>
    </lineage>
</organism>
<evidence type="ECO:0008006" key="4">
    <source>
        <dbReference type="Google" id="ProtNLM"/>
    </source>
</evidence>
<evidence type="ECO:0000256" key="1">
    <source>
        <dbReference type="SAM" id="MobiDB-lite"/>
    </source>
</evidence>
<dbReference type="Proteomes" id="UP001500683">
    <property type="component" value="Unassembled WGS sequence"/>
</dbReference>
<gene>
    <name evidence="2" type="ORF">GCM10022214_73610</name>
</gene>
<dbReference type="RefSeq" id="WP_344956824.1">
    <property type="nucleotide sequence ID" value="NZ_BAAAZG010000057.1"/>
</dbReference>
<accession>A0ABP7WWS0</accession>
<comment type="caution">
    <text evidence="2">The sequence shown here is derived from an EMBL/GenBank/DDBJ whole genome shotgun (WGS) entry which is preliminary data.</text>
</comment>
<evidence type="ECO:0000313" key="2">
    <source>
        <dbReference type="EMBL" id="GAA4098394.1"/>
    </source>
</evidence>